<reference evidence="2" key="2">
    <citation type="journal article" date="2024" name="Plant">
        <title>Genomic evolution and insights into agronomic trait innovations of Sesamum species.</title>
        <authorList>
            <person name="Miao H."/>
            <person name="Wang L."/>
            <person name="Qu L."/>
            <person name="Liu H."/>
            <person name="Sun Y."/>
            <person name="Le M."/>
            <person name="Wang Q."/>
            <person name="Wei S."/>
            <person name="Zheng Y."/>
            <person name="Lin W."/>
            <person name="Duan Y."/>
            <person name="Cao H."/>
            <person name="Xiong S."/>
            <person name="Wang X."/>
            <person name="Wei L."/>
            <person name="Li C."/>
            <person name="Ma Q."/>
            <person name="Ju M."/>
            <person name="Zhao R."/>
            <person name="Li G."/>
            <person name="Mu C."/>
            <person name="Tian Q."/>
            <person name="Mei H."/>
            <person name="Zhang T."/>
            <person name="Gao T."/>
            <person name="Zhang H."/>
        </authorList>
    </citation>
    <scope>NUCLEOTIDE SEQUENCE</scope>
    <source>
        <strain evidence="2">G02</strain>
    </source>
</reference>
<accession>A0AAW2KFF4</accession>
<evidence type="ECO:0000259" key="1">
    <source>
        <dbReference type="Pfam" id="PF03151"/>
    </source>
</evidence>
<name>A0AAW2KFF4_SESRA</name>
<gene>
    <name evidence="2" type="ORF">Sradi_5987500</name>
</gene>
<feature type="domain" description="Sugar phosphate transporter" evidence="1">
    <location>
        <begin position="114"/>
        <end position="153"/>
    </location>
</feature>
<proteinExistence type="predicted"/>
<organism evidence="2">
    <name type="scientific">Sesamum radiatum</name>
    <name type="common">Black benniseed</name>
    <dbReference type="NCBI Taxonomy" id="300843"/>
    <lineage>
        <taxon>Eukaryota</taxon>
        <taxon>Viridiplantae</taxon>
        <taxon>Streptophyta</taxon>
        <taxon>Embryophyta</taxon>
        <taxon>Tracheophyta</taxon>
        <taxon>Spermatophyta</taxon>
        <taxon>Magnoliopsida</taxon>
        <taxon>eudicotyledons</taxon>
        <taxon>Gunneridae</taxon>
        <taxon>Pentapetalae</taxon>
        <taxon>asterids</taxon>
        <taxon>lamiids</taxon>
        <taxon>Lamiales</taxon>
        <taxon>Pedaliaceae</taxon>
        <taxon>Sesamum</taxon>
    </lineage>
</organism>
<comment type="caution">
    <text evidence="2">The sequence shown here is derived from an EMBL/GenBank/DDBJ whole genome shotgun (WGS) entry which is preliminary data.</text>
</comment>
<reference evidence="2" key="1">
    <citation type="submission" date="2020-06" db="EMBL/GenBank/DDBJ databases">
        <authorList>
            <person name="Li T."/>
            <person name="Hu X."/>
            <person name="Zhang T."/>
            <person name="Song X."/>
            <person name="Zhang H."/>
            <person name="Dai N."/>
            <person name="Sheng W."/>
            <person name="Hou X."/>
            <person name="Wei L."/>
        </authorList>
    </citation>
    <scope>NUCLEOTIDE SEQUENCE</scope>
    <source>
        <strain evidence="2">G02</strain>
        <tissue evidence="2">Leaf</tissue>
    </source>
</reference>
<protein>
    <submittedName>
        <fullName evidence="2">Triose phosphate/phosphate translocator, chloroplastic</fullName>
    </submittedName>
</protein>
<sequence>MESRVISGATVRGIALPPKPPVRLTGNCSFPALKVTGKLTDGGNLIWGRQLRPAILLEGSPASVVSPVTKRETLRPCSAAASSPAGASDSAGGAKVGFLEKYRHLSPGSSSSCGVSMASLTELSFNWTGFISAMISNISFTYRSIYSKKAMQMKAA</sequence>
<dbReference type="EMBL" id="JACGWJ010000028">
    <property type="protein sequence ID" value="KAL0305702.1"/>
    <property type="molecule type" value="Genomic_DNA"/>
</dbReference>
<evidence type="ECO:0000313" key="2">
    <source>
        <dbReference type="EMBL" id="KAL0305702.1"/>
    </source>
</evidence>
<dbReference type="AlphaFoldDB" id="A0AAW2KFF4"/>
<dbReference type="InterPro" id="IPR004853">
    <property type="entry name" value="Sugar_P_trans_dom"/>
</dbReference>
<dbReference type="Pfam" id="PF03151">
    <property type="entry name" value="TPT"/>
    <property type="match status" value="1"/>
</dbReference>